<proteinExistence type="predicted"/>
<protein>
    <submittedName>
        <fullName evidence="1">Uncharacterized protein</fullName>
    </submittedName>
</protein>
<evidence type="ECO:0000313" key="1">
    <source>
        <dbReference type="EMBL" id="VGO20137.1"/>
    </source>
</evidence>
<keyword evidence="2" id="KW-1185">Reference proteome</keyword>
<evidence type="ECO:0000313" key="2">
    <source>
        <dbReference type="Proteomes" id="UP000346198"/>
    </source>
</evidence>
<organism evidence="1 2">
    <name type="scientific">Pontiella sulfatireligans</name>
    <dbReference type="NCBI Taxonomy" id="2750658"/>
    <lineage>
        <taxon>Bacteria</taxon>
        <taxon>Pseudomonadati</taxon>
        <taxon>Kiritimatiellota</taxon>
        <taxon>Kiritimatiellia</taxon>
        <taxon>Kiritimatiellales</taxon>
        <taxon>Pontiellaceae</taxon>
        <taxon>Pontiella</taxon>
    </lineage>
</organism>
<name>A0A6C2UL40_9BACT</name>
<dbReference type="AlphaFoldDB" id="A0A6C2UL40"/>
<dbReference type="Pfam" id="PF20095">
    <property type="entry name" value="DUF6485"/>
    <property type="match status" value="1"/>
</dbReference>
<dbReference type="EMBL" id="CAAHFH010000001">
    <property type="protein sequence ID" value="VGO20137.1"/>
    <property type="molecule type" value="Genomic_DNA"/>
</dbReference>
<accession>A0A6C2UL40</accession>
<reference evidence="1 2" key="1">
    <citation type="submission" date="2019-04" db="EMBL/GenBank/DDBJ databases">
        <authorList>
            <person name="Van Vliet M D."/>
        </authorList>
    </citation>
    <scope>NUCLEOTIDE SEQUENCE [LARGE SCALE GENOMIC DNA]</scope>
    <source>
        <strain evidence="1 2">F21</strain>
    </source>
</reference>
<sequence length="66" mass="7290">MAATCPNKAENLKFCTCTYDCDKRGVCCECVAYHRAKGQIPGCFFSVAGEATWDRSVENLCKDCRA</sequence>
<dbReference type="RefSeq" id="WP_136061579.1">
    <property type="nucleotide sequence ID" value="NZ_CAAHFH010000001.1"/>
</dbReference>
<dbReference type="Proteomes" id="UP000346198">
    <property type="component" value="Unassembled WGS sequence"/>
</dbReference>
<gene>
    <name evidence="1" type="ORF">SCARR_02198</name>
</gene>